<feature type="domain" description="ABC transmembrane type-1" evidence="8">
    <location>
        <begin position="72"/>
        <end position="262"/>
    </location>
</feature>
<evidence type="ECO:0000256" key="7">
    <source>
        <dbReference type="RuleBase" id="RU363032"/>
    </source>
</evidence>
<evidence type="ECO:0000256" key="5">
    <source>
        <dbReference type="ARBA" id="ARBA00022989"/>
    </source>
</evidence>
<feature type="transmembrane region" description="Helical" evidence="7">
    <location>
        <begin position="12"/>
        <end position="35"/>
    </location>
</feature>
<dbReference type="PROSITE" id="PS50928">
    <property type="entry name" value="ABC_TM1"/>
    <property type="match status" value="1"/>
</dbReference>
<keyword evidence="5 7" id="KW-1133">Transmembrane helix</keyword>
<dbReference type="Gene3D" id="1.10.3720.10">
    <property type="entry name" value="MetI-like"/>
    <property type="match status" value="1"/>
</dbReference>
<keyword evidence="2 7" id="KW-0813">Transport</keyword>
<feature type="transmembrane region" description="Helical" evidence="7">
    <location>
        <begin position="76"/>
        <end position="98"/>
    </location>
</feature>
<comment type="similarity">
    <text evidence="7">Belongs to the binding-protein-dependent transport system permease family.</text>
</comment>
<evidence type="ECO:0000256" key="3">
    <source>
        <dbReference type="ARBA" id="ARBA00022475"/>
    </source>
</evidence>
<dbReference type="EMBL" id="BMMQ01000001">
    <property type="protein sequence ID" value="GGO60103.1"/>
    <property type="molecule type" value="Genomic_DNA"/>
</dbReference>
<sequence length="276" mass="28962">MAERIAADGRRSSRIATGWLVAALVASIVPILYLVSVSFMSQGEVAAGRVLPTQPSLGAWTEAFSGPVPGAIVNSLLVSIVSSVVSLALALPAAWAIVRFRTGGRLLAGTFLAPWLLPPIVAIVPLFMLLRVLGLNNTLVGLILLYAIMNVGLAVWLLEGFVRRLPVELEEAARLDGAGEFGVLVRIIVPLTGPALVAVGVIVVILSYNEYLFAAFVTQSEQSRTVPVVIGLLLSERIQDFGKVAAASLMGAIPPLAVAGLLQKRLVEGLTSGALK</sequence>
<evidence type="ECO:0000256" key="4">
    <source>
        <dbReference type="ARBA" id="ARBA00022692"/>
    </source>
</evidence>
<name>A0ABQ2MWL5_9MICO</name>
<dbReference type="InterPro" id="IPR035906">
    <property type="entry name" value="MetI-like_sf"/>
</dbReference>
<comment type="subcellular location">
    <subcellularLocation>
        <location evidence="1 7">Cell membrane</location>
        <topology evidence="1 7">Multi-pass membrane protein</topology>
    </subcellularLocation>
</comment>
<keyword evidence="4 7" id="KW-0812">Transmembrane</keyword>
<organism evidence="9 10">
    <name type="scientific">Microbacterium nanhaiense</name>
    <dbReference type="NCBI Taxonomy" id="1301026"/>
    <lineage>
        <taxon>Bacteria</taxon>
        <taxon>Bacillati</taxon>
        <taxon>Actinomycetota</taxon>
        <taxon>Actinomycetes</taxon>
        <taxon>Micrococcales</taxon>
        <taxon>Microbacteriaceae</taxon>
        <taxon>Microbacterium</taxon>
    </lineage>
</organism>
<evidence type="ECO:0000259" key="8">
    <source>
        <dbReference type="PROSITE" id="PS50928"/>
    </source>
</evidence>
<dbReference type="CDD" id="cd06261">
    <property type="entry name" value="TM_PBP2"/>
    <property type="match status" value="1"/>
</dbReference>
<evidence type="ECO:0000256" key="2">
    <source>
        <dbReference type="ARBA" id="ARBA00022448"/>
    </source>
</evidence>
<evidence type="ECO:0000313" key="10">
    <source>
        <dbReference type="Proteomes" id="UP000638043"/>
    </source>
</evidence>
<dbReference type="PANTHER" id="PTHR32243:SF52">
    <property type="entry name" value="ABC TRANSPORTER PERMEASE PROTEIN"/>
    <property type="match status" value="1"/>
</dbReference>
<feature type="transmembrane region" description="Helical" evidence="7">
    <location>
        <begin position="110"/>
        <end position="133"/>
    </location>
</feature>
<keyword evidence="3" id="KW-1003">Cell membrane</keyword>
<feature type="transmembrane region" description="Helical" evidence="7">
    <location>
        <begin position="183"/>
        <end position="208"/>
    </location>
</feature>
<comment type="caution">
    <text evidence="9">The sequence shown here is derived from an EMBL/GenBank/DDBJ whole genome shotgun (WGS) entry which is preliminary data.</text>
</comment>
<dbReference type="PANTHER" id="PTHR32243">
    <property type="entry name" value="MALTOSE TRANSPORT SYSTEM PERMEASE-RELATED"/>
    <property type="match status" value="1"/>
</dbReference>
<evidence type="ECO:0000313" key="9">
    <source>
        <dbReference type="EMBL" id="GGO60103.1"/>
    </source>
</evidence>
<reference evidence="10" key="1">
    <citation type="journal article" date="2019" name="Int. J. Syst. Evol. Microbiol.">
        <title>The Global Catalogue of Microorganisms (GCM) 10K type strain sequencing project: providing services to taxonomists for standard genome sequencing and annotation.</title>
        <authorList>
            <consortium name="The Broad Institute Genomics Platform"/>
            <consortium name="The Broad Institute Genome Sequencing Center for Infectious Disease"/>
            <person name="Wu L."/>
            <person name="Ma J."/>
        </authorList>
    </citation>
    <scope>NUCLEOTIDE SEQUENCE [LARGE SCALE GENOMIC DNA]</scope>
    <source>
        <strain evidence="10">CGMCC 4.7181</strain>
    </source>
</reference>
<protein>
    <submittedName>
        <fullName evidence="9">ABC transporter permease</fullName>
    </submittedName>
</protein>
<keyword evidence="10" id="KW-1185">Reference proteome</keyword>
<dbReference type="SUPFAM" id="SSF161098">
    <property type="entry name" value="MetI-like"/>
    <property type="match status" value="1"/>
</dbReference>
<gene>
    <name evidence="9" type="ORF">GCM10010910_04690</name>
</gene>
<feature type="transmembrane region" description="Helical" evidence="7">
    <location>
        <begin position="139"/>
        <end position="162"/>
    </location>
</feature>
<accession>A0ABQ2MWL5</accession>
<dbReference type="RefSeq" id="WP_188699775.1">
    <property type="nucleotide sequence ID" value="NZ_BMMQ01000001.1"/>
</dbReference>
<evidence type="ECO:0000256" key="6">
    <source>
        <dbReference type="ARBA" id="ARBA00023136"/>
    </source>
</evidence>
<dbReference type="InterPro" id="IPR000515">
    <property type="entry name" value="MetI-like"/>
</dbReference>
<dbReference type="Pfam" id="PF00528">
    <property type="entry name" value="BPD_transp_1"/>
    <property type="match status" value="1"/>
</dbReference>
<keyword evidence="6 7" id="KW-0472">Membrane</keyword>
<dbReference type="Proteomes" id="UP000638043">
    <property type="component" value="Unassembled WGS sequence"/>
</dbReference>
<evidence type="ECO:0000256" key="1">
    <source>
        <dbReference type="ARBA" id="ARBA00004651"/>
    </source>
</evidence>
<proteinExistence type="inferred from homology"/>
<dbReference type="InterPro" id="IPR050901">
    <property type="entry name" value="BP-dep_ABC_trans_perm"/>
</dbReference>